<dbReference type="Proteomes" id="UP001652625">
    <property type="component" value="Chromosome 12"/>
</dbReference>
<keyword evidence="4" id="KW-1185">Reference proteome</keyword>
<gene>
    <name evidence="5" type="primary">LOC105847042</name>
</gene>
<dbReference type="CDD" id="cd00054">
    <property type="entry name" value="EGF_CA"/>
    <property type="match status" value="1"/>
</dbReference>
<dbReference type="InterPro" id="IPR001881">
    <property type="entry name" value="EGF-like_Ca-bd_dom"/>
</dbReference>
<feature type="domain" description="EGF-like" evidence="3">
    <location>
        <begin position="289"/>
        <end position="328"/>
    </location>
</feature>
<reference evidence="5" key="1">
    <citation type="submission" date="2025-08" db="UniProtKB">
        <authorList>
            <consortium name="RefSeq"/>
        </authorList>
    </citation>
    <scope>IDENTIFICATION</scope>
</reference>
<dbReference type="InterPro" id="IPR000742">
    <property type="entry name" value="EGF"/>
</dbReference>
<dbReference type="GeneID" id="105847042"/>
<evidence type="ECO:0000313" key="4">
    <source>
        <dbReference type="Proteomes" id="UP001652625"/>
    </source>
</evidence>
<dbReference type="PROSITE" id="PS01186">
    <property type="entry name" value="EGF_2"/>
    <property type="match status" value="1"/>
</dbReference>
<dbReference type="InterPro" id="IPR018097">
    <property type="entry name" value="EGF_Ca-bd_CS"/>
</dbReference>
<keyword evidence="1" id="KW-1015">Disulfide bond</keyword>
<name>A0ABM4D5Y0_HYDVU</name>
<sequence length="516" mass="59503">MAKYEDQNCTSDCFDIQEKCDSTNAIVLLNNGETYNSIDNNPNIMQTVCNGSSLVYKSGINPYTILSLRIRSRNKFTVSMRYQPVYGNNSWFKFPSQSNAKQALTLTKYATVGLMSLTKYDFNFTVEGIGYEIVCSTSSCFQGYLLGCFFSLPKAISFGNSFISRFLSDPTLPVIDTFNCTTMAAPFYYSTMYAVNRINGKTLSQNQSKKLYVKYSLKNNNLYYGIQGLTITANFKSANEMASVFKRITYMGLAYYYGAFDCYGQVSIINGTKFGNFDRAHLEVLYTHDFNECQTNTGCSNYSSCINLVRTFYCNCKLPYFGDGYNCNLKQYYFDAQLGVYSTLQFREYTMPEFYFRGLFYANITEELYVCGCYRKNWKYGCLSSKDIGQTWHYTHQRLDLIFGQSADGNVYGYSTFDRSYLMMHFSLKRWFSIPPSAYERARSSIDFYSDKVVIPTSNISVDPRRNEIILPLQQSIYRINKHILAVTLDGLSKCLNETEYLWVSYFQWQNLPFLD</sequence>
<dbReference type="InterPro" id="IPR000152">
    <property type="entry name" value="EGF-type_Asp/Asn_hydroxyl_site"/>
</dbReference>
<dbReference type="PROSITE" id="PS01187">
    <property type="entry name" value="EGF_CA"/>
    <property type="match status" value="1"/>
</dbReference>
<evidence type="ECO:0000259" key="3">
    <source>
        <dbReference type="PROSITE" id="PS50026"/>
    </source>
</evidence>
<dbReference type="RefSeq" id="XP_065669711.1">
    <property type="nucleotide sequence ID" value="XM_065813639.1"/>
</dbReference>
<dbReference type="Gene3D" id="2.10.25.10">
    <property type="entry name" value="Laminin"/>
    <property type="match status" value="1"/>
</dbReference>
<comment type="caution">
    <text evidence="2">Lacks conserved residue(s) required for the propagation of feature annotation.</text>
</comment>
<protein>
    <submittedName>
        <fullName evidence="5">Uncharacterized protein LOC105847042 isoform X3</fullName>
    </submittedName>
</protein>
<keyword evidence="2" id="KW-0245">EGF-like domain</keyword>
<evidence type="ECO:0000256" key="1">
    <source>
        <dbReference type="ARBA" id="ARBA00023157"/>
    </source>
</evidence>
<dbReference type="PROSITE" id="PS50026">
    <property type="entry name" value="EGF_3"/>
    <property type="match status" value="1"/>
</dbReference>
<dbReference type="SMART" id="SM00179">
    <property type="entry name" value="EGF_CA"/>
    <property type="match status" value="1"/>
</dbReference>
<evidence type="ECO:0000256" key="2">
    <source>
        <dbReference type="PROSITE-ProRule" id="PRU00076"/>
    </source>
</evidence>
<dbReference type="PROSITE" id="PS00010">
    <property type="entry name" value="ASX_HYDROXYL"/>
    <property type="match status" value="1"/>
</dbReference>
<accession>A0ABM4D5Y0</accession>
<organism evidence="4 5">
    <name type="scientific">Hydra vulgaris</name>
    <name type="common">Hydra</name>
    <name type="synonym">Hydra attenuata</name>
    <dbReference type="NCBI Taxonomy" id="6087"/>
    <lineage>
        <taxon>Eukaryota</taxon>
        <taxon>Metazoa</taxon>
        <taxon>Cnidaria</taxon>
        <taxon>Hydrozoa</taxon>
        <taxon>Hydroidolina</taxon>
        <taxon>Anthoathecata</taxon>
        <taxon>Aplanulata</taxon>
        <taxon>Hydridae</taxon>
        <taxon>Hydra</taxon>
    </lineage>
</organism>
<proteinExistence type="predicted"/>
<evidence type="ECO:0000313" key="5">
    <source>
        <dbReference type="RefSeq" id="XP_065669711.1"/>
    </source>
</evidence>